<proteinExistence type="predicted"/>
<feature type="transmembrane region" description="Helical" evidence="1">
    <location>
        <begin position="182"/>
        <end position="204"/>
    </location>
</feature>
<dbReference type="SUPFAM" id="SSF141868">
    <property type="entry name" value="EAL domain-like"/>
    <property type="match status" value="1"/>
</dbReference>
<dbReference type="Pfam" id="PF13185">
    <property type="entry name" value="GAF_2"/>
    <property type="match status" value="1"/>
</dbReference>
<evidence type="ECO:0000313" key="6">
    <source>
        <dbReference type="EMBL" id="MEO3713844.1"/>
    </source>
</evidence>
<feature type="domain" description="PAC" evidence="3">
    <location>
        <begin position="297"/>
        <end position="349"/>
    </location>
</feature>
<dbReference type="SUPFAM" id="SSF55073">
    <property type="entry name" value="Nucleotide cyclase"/>
    <property type="match status" value="1"/>
</dbReference>
<dbReference type="InterPro" id="IPR000014">
    <property type="entry name" value="PAS"/>
</dbReference>
<feature type="domain" description="EAL" evidence="4">
    <location>
        <begin position="858"/>
        <end position="1111"/>
    </location>
</feature>
<dbReference type="CDD" id="cd01949">
    <property type="entry name" value="GGDEF"/>
    <property type="match status" value="1"/>
</dbReference>
<dbReference type="Gene3D" id="3.30.70.270">
    <property type="match status" value="1"/>
</dbReference>
<dbReference type="Pfam" id="PF08448">
    <property type="entry name" value="PAS_4"/>
    <property type="match status" value="2"/>
</dbReference>
<sequence>MPTRFDRTVRRVFAAALATTLILCAALYKLNLDADEAVGLVTQTHQLLAKVSLVRNSTLQSELDTQNFRLTGQPAYRRSRDLQMVRREAALAGIQRLLQDDAAQLGRWQQLRQVVDERMAIANEIVRLREEQGQSAASAFAASAPLQATRARMHALLDAMEGEAVRQQQLYSQRQTRTREQLSWAGAVVSAAMLALLAASHGLIRRQLAAANEHQQDLAEREEHLDVTLRSIGDAVLVTDTEGRVRRMNPAAEHLLDSPLDQSQGRDVGELLSLVDADSEPPSPMPLTRLAEAVRASGLQARLQRPDASLCAVNVMAAPLWSRKRQFLGLVYVVRDTTDELALQALLREQKAQSDRAAQERNDQLLESKDHLRNVLSSVPAMIAYVDKTLRYVYVNRQYLDCFAPALADLTGLTVQEVLGEDRYQLAAPMIAKVLAGEPQDYDWEPFPGVWQAISHAPRRLADGTVEGYYVLGTDITPRKEAEHRIQVLNQHLADHVDELQRVSRALRTLSAGNKILLRAQDEQTLLDGMCDAVVSAGGYQLAIVWQPHPDNPARLQAVAQSGLAAGLDFLRHQDWILADTPEGQGAPARAMRLGLATFVGNVAEDPAEALWHRSLGGVACAMACPLITAGRCVGVLAIYDRRPSTFDQEEGRLLAEAAEDLAFGLDTLRARAERQQALAAMHRLERTDALTGLPNGTSLDEALAAALERRHADAAQPGFALLQCNVERLKDINDTLGFKQGDALLREIGARLRAVAPGSALVARLRGDEFALLLDDCDRAQAQGVIDALQPALARPVVVADIPLHINVTMGLVLCPQDGTNLHDLFRRVDIAMQHARRKGLPCAPFELSMDRIDPGKLKRAGELKWAIERDELRLFVQPKVDMREGRVSGAEVLVRWQHPEHGLLGPGEFIDLAEQTGLIKPLTEWVLGRTLAQLKAWQPEGPRLPLAVNLSARNLRDEDLLPTVLRLHQQWGIAPGALELEITESTVMDDASFALGILHGLREAGIPLYVDDFGTGYSSLAYLQRLPVDYIKIDQSFVFDMTVSQHSATIVRSTIDLVHDLGRRAVAEGIESHEHWRRLLGMGCDVGQGYFIARPMPAEQFPAWLKDYRAPEA</sequence>
<reference evidence="6 7" key="1">
    <citation type="submission" date="2024-05" db="EMBL/GenBank/DDBJ databases">
        <title>Roseateles sp. 2.12 16S ribosomal RNA gene Genome sequencing and assembly.</title>
        <authorList>
            <person name="Woo H."/>
        </authorList>
    </citation>
    <scope>NUCLEOTIDE SEQUENCE [LARGE SCALE GENOMIC DNA]</scope>
    <source>
        <strain evidence="6 7">2.12</strain>
    </source>
</reference>
<dbReference type="SUPFAM" id="SSF55785">
    <property type="entry name" value="PYP-like sensor domain (PAS domain)"/>
    <property type="match status" value="2"/>
</dbReference>
<gene>
    <name evidence="6" type="ORF">ABDJ40_13850</name>
</gene>
<dbReference type="CDD" id="cd00130">
    <property type="entry name" value="PAS"/>
    <property type="match status" value="1"/>
</dbReference>
<dbReference type="PANTHER" id="PTHR44757">
    <property type="entry name" value="DIGUANYLATE CYCLASE DGCP"/>
    <property type="match status" value="1"/>
</dbReference>
<dbReference type="InterPro" id="IPR029016">
    <property type="entry name" value="GAF-like_dom_sf"/>
</dbReference>
<dbReference type="InterPro" id="IPR007891">
    <property type="entry name" value="CHASE3"/>
</dbReference>
<dbReference type="InterPro" id="IPR035965">
    <property type="entry name" value="PAS-like_dom_sf"/>
</dbReference>
<evidence type="ECO:0000256" key="1">
    <source>
        <dbReference type="SAM" id="Phobius"/>
    </source>
</evidence>
<dbReference type="CDD" id="cd01948">
    <property type="entry name" value="EAL"/>
    <property type="match status" value="1"/>
</dbReference>
<protein>
    <submittedName>
        <fullName evidence="6">EAL domain-containing protein</fullName>
    </submittedName>
</protein>
<dbReference type="SUPFAM" id="SSF55781">
    <property type="entry name" value="GAF domain-like"/>
    <property type="match status" value="1"/>
</dbReference>
<dbReference type="PROSITE" id="PS50112">
    <property type="entry name" value="PAS"/>
    <property type="match status" value="1"/>
</dbReference>
<dbReference type="SMART" id="SM00052">
    <property type="entry name" value="EAL"/>
    <property type="match status" value="1"/>
</dbReference>
<dbReference type="InterPro" id="IPR043128">
    <property type="entry name" value="Rev_trsase/Diguanyl_cyclase"/>
</dbReference>
<dbReference type="Gene3D" id="3.20.20.450">
    <property type="entry name" value="EAL domain"/>
    <property type="match status" value="1"/>
</dbReference>
<dbReference type="Gene3D" id="3.30.450.20">
    <property type="entry name" value="PAS domain"/>
    <property type="match status" value="2"/>
</dbReference>
<dbReference type="InterPro" id="IPR000160">
    <property type="entry name" value="GGDEF_dom"/>
</dbReference>
<evidence type="ECO:0000259" key="2">
    <source>
        <dbReference type="PROSITE" id="PS50112"/>
    </source>
</evidence>
<organism evidence="6 7">
    <name type="scientific">Roseateles flavus</name>
    <dbReference type="NCBI Taxonomy" id="3149041"/>
    <lineage>
        <taxon>Bacteria</taxon>
        <taxon>Pseudomonadati</taxon>
        <taxon>Pseudomonadota</taxon>
        <taxon>Betaproteobacteria</taxon>
        <taxon>Burkholderiales</taxon>
        <taxon>Sphaerotilaceae</taxon>
        <taxon>Roseateles</taxon>
    </lineage>
</organism>
<keyword evidence="1" id="KW-0472">Membrane</keyword>
<dbReference type="Pfam" id="PF00563">
    <property type="entry name" value="EAL"/>
    <property type="match status" value="1"/>
</dbReference>
<dbReference type="InterPro" id="IPR013656">
    <property type="entry name" value="PAS_4"/>
</dbReference>
<keyword evidence="7" id="KW-1185">Reference proteome</keyword>
<dbReference type="EMBL" id="JBDPZC010000006">
    <property type="protein sequence ID" value="MEO3713844.1"/>
    <property type="molecule type" value="Genomic_DNA"/>
</dbReference>
<dbReference type="RefSeq" id="WP_347610632.1">
    <property type="nucleotide sequence ID" value="NZ_JBDPZC010000006.1"/>
</dbReference>
<dbReference type="Pfam" id="PF00990">
    <property type="entry name" value="GGDEF"/>
    <property type="match status" value="1"/>
</dbReference>
<dbReference type="PROSITE" id="PS50883">
    <property type="entry name" value="EAL"/>
    <property type="match status" value="1"/>
</dbReference>
<keyword evidence="1" id="KW-1133">Transmembrane helix</keyword>
<evidence type="ECO:0000259" key="4">
    <source>
        <dbReference type="PROSITE" id="PS50883"/>
    </source>
</evidence>
<keyword evidence="1" id="KW-0812">Transmembrane</keyword>
<dbReference type="InterPro" id="IPR001633">
    <property type="entry name" value="EAL_dom"/>
</dbReference>
<comment type="caution">
    <text evidence="6">The sequence shown here is derived from an EMBL/GenBank/DDBJ whole genome shotgun (WGS) entry which is preliminary data.</text>
</comment>
<dbReference type="Gene3D" id="3.30.450.40">
    <property type="match status" value="1"/>
</dbReference>
<dbReference type="SMART" id="SM00091">
    <property type="entry name" value="PAS"/>
    <property type="match status" value="2"/>
</dbReference>
<evidence type="ECO:0000313" key="7">
    <source>
        <dbReference type="Proteomes" id="UP001462640"/>
    </source>
</evidence>
<dbReference type="InterPro" id="IPR000700">
    <property type="entry name" value="PAS-assoc_C"/>
</dbReference>
<dbReference type="InterPro" id="IPR035919">
    <property type="entry name" value="EAL_sf"/>
</dbReference>
<dbReference type="Pfam" id="PF05227">
    <property type="entry name" value="CHASE3"/>
    <property type="match status" value="1"/>
</dbReference>
<accession>A0ABV0GFJ5</accession>
<evidence type="ECO:0000259" key="3">
    <source>
        <dbReference type="PROSITE" id="PS50113"/>
    </source>
</evidence>
<dbReference type="InterPro" id="IPR003018">
    <property type="entry name" value="GAF"/>
</dbReference>
<feature type="domain" description="PAS" evidence="2">
    <location>
        <begin position="221"/>
        <end position="279"/>
    </location>
</feature>
<dbReference type="PROSITE" id="PS50887">
    <property type="entry name" value="GGDEF"/>
    <property type="match status" value="1"/>
</dbReference>
<evidence type="ECO:0000259" key="5">
    <source>
        <dbReference type="PROSITE" id="PS50887"/>
    </source>
</evidence>
<dbReference type="PROSITE" id="PS50113">
    <property type="entry name" value="PAC"/>
    <property type="match status" value="1"/>
</dbReference>
<dbReference type="SMART" id="SM00267">
    <property type="entry name" value="GGDEF"/>
    <property type="match status" value="1"/>
</dbReference>
<feature type="domain" description="GGDEF" evidence="5">
    <location>
        <begin position="718"/>
        <end position="850"/>
    </location>
</feature>
<dbReference type="InterPro" id="IPR029787">
    <property type="entry name" value="Nucleotide_cyclase"/>
</dbReference>
<dbReference type="PANTHER" id="PTHR44757:SF2">
    <property type="entry name" value="BIOFILM ARCHITECTURE MAINTENANCE PROTEIN MBAA"/>
    <property type="match status" value="1"/>
</dbReference>
<dbReference type="InterPro" id="IPR052155">
    <property type="entry name" value="Biofilm_reg_signaling"/>
</dbReference>
<dbReference type="NCBIfam" id="TIGR00254">
    <property type="entry name" value="GGDEF"/>
    <property type="match status" value="1"/>
</dbReference>
<dbReference type="NCBIfam" id="TIGR00229">
    <property type="entry name" value="sensory_box"/>
    <property type="match status" value="1"/>
</dbReference>
<dbReference type="Proteomes" id="UP001462640">
    <property type="component" value="Unassembled WGS sequence"/>
</dbReference>
<name>A0ABV0GFJ5_9BURK</name>